<evidence type="ECO:0000259" key="2">
    <source>
        <dbReference type="PROSITE" id="PS50186"/>
    </source>
</evidence>
<dbReference type="Proteomes" id="UP001145742">
    <property type="component" value="Unassembled WGS sequence"/>
</dbReference>
<dbReference type="PROSITE" id="PS50186">
    <property type="entry name" value="DEP"/>
    <property type="match status" value="1"/>
</dbReference>
<accession>A0ABQ9DQZ2</accession>
<dbReference type="InterPro" id="IPR055213">
    <property type="entry name" value="IML1_double_psi_beta_barrel"/>
</dbReference>
<dbReference type="PANTHER" id="PTHR13179:SF8">
    <property type="entry name" value="GATOR COMPLEX PROTEIN DEPDC5"/>
    <property type="match status" value="1"/>
</dbReference>
<dbReference type="Pfam" id="PF12257">
    <property type="entry name" value="IML1"/>
    <property type="match status" value="2"/>
</dbReference>
<dbReference type="Pfam" id="PF00610">
    <property type="entry name" value="DEP"/>
    <property type="match status" value="1"/>
</dbReference>
<dbReference type="InterPro" id="IPR036388">
    <property type="entry name" value="WH-like_DNA-bd_sf"/>
</dbReference>
<feature type="compositionally biased region" description="Low complexity" evidence="1">
    <location>
        <begin position="430"/>
        <end position="444"/>
    </location>
</feature>
<keyword evidence="4" id="KW-1185">Reference proteome</keyword>
<feature type="region of interest" description="Disordered" evidence="1">
    <location>
        <begin position="417"/>
        <end position="459"/>
    </location>
</feature>
<protein>
    <recommendedName>
        <fullName evidence="2">DEP domain-containing protein</fullName>
    </recommendedName>
</protein>
<sequence>MRTNKVYKLVIHKKGFGGSDDELVVNPKVFLQIKLGDVVEIAHPNDEYSPLLLQVKSLKEDLQKETISVDQTVAQVFRLRPYQDVHVNVVDPKEVTLDLVELTFKDQYIGRGDMWRLKKSLVSTCAYVTQKVEFAGIRAQAGELWVKSEKVTCGYISEDTRVVFRSTSAMVYIFIQMSCEMWDFDIYEEFPETHRASIRQDHEGRFYEDFYKVVVQNERREEWTSLLVTIKKLFIQYPVLVRLEQAEGFPPGYNSTSAQGNYLEAINLSFNVFDKHYINRNFDRTGQMSVVITPGVGVFEVDRLLMILTKQRMIDNGIGVDLVCMGEQPLHAVPLFKLHNRCGPGDSRMGDDYNIPHWINHRRLLYGISFGVDTFLRALGAPKDAENALPIQVDYDGYDAQVFRLPGPSRAQRCTTFRSVRERESRTRKSSSSYDVSCSPSVPSRALPPEEVRSQASDDSSLGKISNILMIPRPHLHQCEVSSSLGYTSTRDVLENMLESQQRDSSAPGRFHVGSAESLLHIRPGGYAPQRALINPFAPSRMPMKLTSNRRRWMHTFPVGPSGEAIQIHHQTRQNMAEMQGSGQQDLTHSSAELLELAYHEATGRHVSSRHPGDSGSFLSFGGTEEFSNGLAGSNGAGVNLKTQNKDSLEDAVSNSPDPMPGFCCTVGVDWKSLTTPACLPLTTDYFPDRQSLQNDYTEGCYDLLPEADIDRRDEEGVQMTAQQVFEEFICQRLMQGYQIIVQPKLQKAAPAVPPPLSSSPLYSRGLVSRNRPEEEDQYWLSMGRTFHKVTLKDKIITVTRYLPKYPYECAQINYTYSLCPSHSDSEFVSCWVEFSHERLEEYKWNYLDQYICSAGSEDFSLIESLKFWRTRFLLLPACIGATKRIVEGEAHCDVTLGEQQAAMLSGKSCGQPSESGSIAITPTYMDSPRKDGAFFMDFVRSPRTASTFYSQVSIDQSIPAASEGSTLMTTGQVPDRGSTQALGGAQAAAEPGYSTAGAAEGSTGIQLLSEHKGLSPYCFISAEVVHWLVNNVEGVQTQAMAIDIMQKMLEEQLIVHASGEALRTFIYGFYFYKIVVDKEPDRVGMQQPAMWHTAAMDDFSAFQRKWFEVAFVAEELLHSELPAFLLPWLPSRPASYATATVPEQRTVTLDVDVNNRTDRLEWCSCYYHGNFSLNAAFEIKLHWMAVTAAVLFEMVQGWHRKATSCGFLLVPVLEGPFALPSYLYGDPLRAQLFIPLNVSCLLKEGSEHLFDGFEPETYWDRMHLLQEAIAHRFGFVQDKYSASAFNFPAENKPQYIHVTGTVFLQLPYSKRKFSCGQQRRRRNSTSSTNQNMFCEERIGYNWAYNTMLTKTWRSSATGDEKFADRLLKDFTDFCWNKDSRLVLFWTDCLDKMHASAP</sequence>
<comment type="caution">
    <text evidence="3">The sequence shown here is derived from an EMBL/GenBank/DDBJ whole genome shotgun (WGS) entry which is preliminary data.</text>
</comment>
<dbReference type="InterPro" id="IPR000591">
    <property type="entry name" value="DEP_dom"/>
</dbReference>
<dbReference type="EMBL" id="WHWB01032781">
    <property type="protein sequence ID" value="KAJ7423742.1"/>
    <property type="molecule type" value="Genomic_DNA"/>
</dbReference>
<evidence type="ECO:0000256" key="1">
    <source>
        <dbReference type="SAM" id="MobiDB-lite"/>
    </source>
</evidence>
<dbReference type="InterPro" id="IPR048255">
    <property type="entry name" value="IML1_N"/>
</dbReference>
<dbReference type="Pfam" id="PF23013">
    <property type="entry name" value="IML1_N"/>
    <property type="match status" value="1"/>
</dbReference>
<reference evidence="3" key="1">
    <citation type="submission" date="2019-10" db="EMBL/GenBank/DDBJ databases">
        <authorList>
            <person name="Soares A.E.R."/>
            <person name="Aleixo A."/>
            <person name="Schneider P."/>
            <person name="Miyaki C.Y."/>
            <person name="Schneider M.P."/>
            <person name="Mello C."/>
            <person name="Vasconcelos A.T.R."/>
        </authorList>
    </citation>
    <scope>NUCLEOTIDE SEQUENCE</scope>
    <source>
        <tissue evidence="3">Muscle</tissue>
    </source>
</reference>
<dbReference type="CDD" id="cd04449">
    <property type="entry name" value="DEP_DEPDC5-like"/>
    <property type="match status" value="1"/>
</dbReference>
<dbReference type="Gene3D" id="1.10.10.10">
    <property type="entry name" value="Winged helix-like DNA-binding domain superfamily/Winged helix DNA-binding domain"/>
    <property type="match status" value="1"/>
</dbReference>
<gene>
    <name evidence="3" type="ORF">WISP_32453</name>
</gene>
<dbReference type="InterPro" id="IPR036390">
    <property type="entry name" value="WH_DNA-bd_sf"/>
</dbReference>
<evidence type="ECO:0000313" key="4">
    <source>
        <dbReference type="Proteomes" id="UP001145742"/>
    </source>
</evidence>
<proteinExistence type="predicted"/>
<evidence type="ECO:0000313" key="3">
    <source>
        <dbReference type="EMBL" id="KAJ7423742.1"/>
    </source>
</evidence>
<dbReference type="PANTHER" id="PTHR13179">
    <property type="entry name" value="DEP DOMAIN CONTAINING PROTEIN 5"/>
    <property type="match status" value="1"/>
</dbReference>
<dbReference type="SUPFAM" id="SSF46785">
    <property type="entry name" value="Winged helix' DNA-binding domain"/>
    <property type="match status" value="1"/>
</dbReference>
<organism evidence="3 4">
    <name type="scientific">Willisornis vidua</name>
    <name type="common">Xingu scale-backed antbird</name>
    <dbReference type="NCBI Taxonomy" id="1566151"/>
    <lineage>
        <taxon>Eukaryota</taxon>
        <taxon>Metazoa</taxon>
        <taxon>Chordata</taxon>
        <taxon>Craniata</taxon>
        <taxon>Vertebrata</taxon>
        <taxon>Euteleostomi</taxon>
        <taxon>Archelosauria</taxon>
        <taxon>Archosauria</taxon>
        <taxon>Dinosauria</taxon>
        <taxon>Saurischia</taxon>
        <taxon>Theropoda</taxon>
        <taxon>Coelurosauria</taxon>
        <taxon>Aves</taxon>
        <taxon>Neognathae</taxon>
        <taxon>Neoaves</taxon>
        <taxon>Telluraves</taxon>
        <taxon>Australaves</taxon>
        <taxon>Passeriformes</taxon>
        <taxon>Thamnophilidae</taxon>
        <taxon>Willisornis</taxon>
    </lineage>
</organism>
<dbReference type="Pfam" id="PF19418">
    <property type="entry name" value="DEPDC5_CTD"/>
    <property type="match status" value="1"/>
</dbReference>
<dbReference type="InterPro" id="IPR045838">
    <property type="entry name" value="DEPDC5_CTD"/>
</dbReference>
<dbReference type="SMART" id="SM00049">
    <property type="entry name" value="DEP"/>
    <property type="match status" value="1"/>
</dbReference>
<feature type="domain" description="DEP" evidence="2">
    <location>
        <begin position="1017"/>
        <end position="1077"/>
    </location>
</feature>
<name>A0ABQ9DQZ2_9PASS</name>
<dbReference type="InterPro" id="IPR027244">
    <property type="entry name" value="IML1"/>
</dbReference>